<dbReference type="Proteomes" id="UP000269115">
    <property type="component" value="Unassembled WGS sequence"/>
</dbReference>
<organism evidence="5 6">
    <name type="scientific">Pseudomonas putida</name>
    <name type="common">Arthrobacter siderocapsulatus</name>
    <dbReference type="NCBI Taxonomy" id="303"/>
    <lineage>
        <taxon>Bacteria</taxon>
        <taxon>Pseudomonadati</taxon>
        <taxon>Pseudomonadota</taxon>
        <taxon>Gammaproteobacteria</taxon>
        <taxon>Pseudomonadales</taxon>
        <taxon>Pseudomonadaceae</taxon>
        <taxon>Pseudomonas</taxon>
    </lineage>
</organism>
<proteinExistence type="inferred from homology"/>
<dbReference type="GO" id="GO:0016846">
    <property type="term" value="F:carbon-sulfur lyase activity"/>
    <property type="evidence" value="ECO:0007669"/>
    <property type="project" value="TreeGrafter"/>
</dbReference>
<dbReference type="SUPFAM" id="SSF53383">
    <property type="entry name" value="PLP-dependent transferases"/>
    <property type="match status" value="1"/>
</dbReference>
<evidence type="ECO:0000313" key="5">
    <source>
        <dbReference type="EMBL" id="ROQ50034.1"/>
    </source>
</evidence>
<dbReference type="Gene3D" id="3.40.640.10">
    <property type="entry name" value="Type I PLP-dependent aspartate aminotransferase-like (Major domain)"/>
    <property type="match status" value="1"/>
</dbReference>
<evidence type="ECO:0000256" key="1">
    <source>
        <dbReference type="ARBA" id="ARBA00001933"/>
    </source>
</evidence>
<dbReference type="RefSeq" id="WP_123752992.1">
    <property type="nucleotide sequence ID" value="NZ_RJUR01000013.1"/>
</dbReference>
<sequence>MSPTKNVSPRERQRRDYLLSSPLGAATRAIHLGQHEAGLDQFPVPALICNSAALLDSVEAGRDMLGNAEGENFAYQRYANPTVSVLEAKFRAIEHCAYSLAVNSGMTACLLVFRALLSAGDHVIVPRGLFYEVIEQLEHETRQRGMTLSVIEAYETAAFQAALRPDTRMIFIEAPTNPAFLDINIAELAKLCMKNAVLLVVDNTFLTPLCQKPLSLGAAVTLYSTTKHINGHGDVMGGMVSTNDPDLFKALKSHRESAGLILDPFSAWLTVRGLRTLALRLKKHADNALAVIAMLNQEFPTLQWRAVWSTRSAQANGIDPSLHTGLIAIVLPSQEAGTIFVSQLQLIRTGTTFGNIESLCYHYGSFARAGGTDLERMGVPRGLVRISVGLEDTDDINADIRRALRLAMPAEASAAGEVSPV</sequence>
<comment type="cofactor">
    <cofactor evidence="1 4">
        <name>pyridoxal 5'-phosphate</name>
        <dbReference type="ChEBI" id="CHEBI:597326"/>
    </cofactor>
</comment>
<dbReference type="AlphaFoldDB" id="A0A9X8HK31"/>
<gene>
    <name evidence="5" type="ORF">EDF85_2825</name>
</gene>
<protein>
    <submittedName>
        <fullName evidence="5">Cystathionine gamma-synthase/methionine-gamma-lyase</fullName>
    </submittedName>
</protein>
<dbReference type="GO" id="GO:0019346">
    <property type="term" value="P:transsulfuration"/>
    <property type="evidence" value="ECO:0007669"/>
    <property type="project" value="InterPro"/>
</dbReference>
<dbReference type="EMBL" id="RJUR01000013">
    <property type="protein sequence ID" value="ROQ50034.1"/>
    <property type="molecule type" value="Genomic_DNA"/>
</dbReference>
<feature type="modified residue" description="N6-(pyridoxal phosphate)lysine" evidence="3">
    <location>
        <position position="227"/>
    </location>
</feature>
<dbReference type="GO" id="GO:0030170">
    <property type="term" value="F:pyridoxal phosphate binding"/>
    <property type="evidence" value="ECO:0007669"/>
    <property type="project" value="InterPro"/>
</dbReference>
<dbReference type="FunFam" id="3.40.640.10:FF:000046">
    <property type="entry name" value="Cystathionine gamma-lyase"/>
    <property type="match status" value="1"/>
</dbReference>
<comment type="caution">
    <text evidence="5">The sequence shown here is derived from an EMBL/GenBank/DDBJ whole genome shotgun (WGS) entry which is preliminary data.</text>
</comment>
<keyword evidence="2 3" id="KW-0663">Pyridoxal phosphate</keyword>
<dbReference type="PANTHER" id="PTHR11808:SF80">
    <property type="entry name" value="CYSTATHIONINE GAMMA-LYASE"/>
    <property type="match status" value="1"/>
</dbReference>
<accession>A0A9X8HK31</accession>
<dbReference type="Gene3D" id="3.90.1150.10">
    <property type="entry name" value="Aspartate Aminotransferase, domain 1"/>
    <property type="match status" value="1"/>
</dbReference>
<comment type="similarity">
    <text evidence="4">Belongs to the trans-sulfuration enzymes family.</text>
</comment>
<dbReference type="Pfam" id="PF01053">
    <property type="entry name" value="Cys_Met_Meta_PP"/>
    <property type="match status" value="1"/>
</dbReference>
<dbReference type="GO" id="GO:0005737">
    <property type="term" value="C:cytoplasm"/>
    <property type="evidence" value="ECO:0007669"/>
    <property type="project" value="TreeGrafter"/>
</dbReference>
<dbReference type="InterPro" id="IPR000277">
    <property type="entry name" value="Cys/Met-Metab_PyrdxlP-dep_enz"/>
</dbReference>
<dbReference type="PANTHER" id="PTHR11808">
    <property type="entry name" value="TRANS-SULFURATION ENZYME FAMILY MEMBER"/>
    <property type="match status" value="1"/>
</dbReference>
<dbReference type="InterPro" id="IPR015422">
    <property type="entry name" value="PyrdxlP-dep_Trfase_small"/>
</dbReference>
<evidence type="ECO:0000256" key="3">
    <source>
        <dbReference type="PIRSR" id="PIRSR001434-2"/>
    </source>
</evidence>
<evidence type="ECO:0000256" key="4">
    <source>
        <dbReference type="RuleBase" id="RU362118"/>
    </source>
</evidence>
<evidence type="ECO:0000313" key="6">
    <source>
        <dbReference type="Proteomes" id="UP000269115"/>
    </source>
</evidence>
<dbReference type="PIRSF" id="PIRSF001434">
    <property type="entry name" value="CGS"/>
    <property type="match status" value="1"/>
</dbReference>
<evidence type="ECO:0000256" key="2">
    <source>
        <dbReference type="ARBA" id="ARBA00022898"/>
    </source>
</evidence>
<name>A0A9X8HK31_PSEPU</name>
<dbReference type="InterPro" id="IPR015421">
    <property type="entry name" value="PyrdxlP-dep_Trfase_major"/>
</dbReference>
<reference evidence="5 6" key="1">
    <citation type="submission" date="2018-11" db="EMBL/GenBank/DDBJ databases">
        <title>Genomic analyses of the natural microbiome of Caenorhabditis elegans.</title>
        <authorList>
            <person name="Samuel B."/>
        </authorList>
    </citation>
    <scope>NUCLEOTIDE SEQUENCE [LARGE SCALE GENOMIC DNA]</scope>
    <source>
        <strain evidence="5 6">BIGb0473</strain>
    </source>
</reference>
<dbReference type="InterPro" id="IPR015424">
    <property type="entry name" value="PyrdxlP-dep_Trfase"/>
</dbReference>